<comment type="subcellular location">
    <subcellularLocation>
        <location evidence="1">Membrane</location>
        <topology evidence="1">Multi-pass membrane protein</topology>
    </subcellularLocation>
</comment>
<dbReference type="GeneID" id="106463276"/>
<evidence type="ECO:0000256" key="2">
    <source>
        <dbReference type="ARBA" id="ARBA00022692"/>
    </source>
</evidence>
<keyword evidence="2 5" id="KW-0812">Transmembrane</keyword>
<reference evidence="7" key="1">
    <citation type="submission" date="2025-08" db="UniProtKB">
        <authorList>
            <consortium name="RefSeq"/>
        </authorList>
    </citation>
    <scope>IDENTIFICATION</scope>
    <source>
        <tissue evidence="7">Muscle</tissue>
    </source>
</reference>
<feature type="transmembrane region" description="Helical" evidence="5">
    <location>
        <begin position="83"/>
        <end position="102"/>
    </location>
</feature>
<sequence>MAASGNNRILSSLPYQILLVFGGWYYILYSVVTLLLFIYKGIILPYPVKNVVCEVVLLIFLCGVEGTRVFLGKKGNLTERSMSVILSLVLTVPAIIGVVYFLRWQTYVLQLEVILGAILLVVQGLQSVFGLFGAITFARASQLT</sequence>
<evidence type="ECO:0000256" key="5">
    <source>
        <dbReference type="SAM" id="Phobius"/>
    </source>
</evidence>
<keyword evidence="4 5" id="KW-0472">Membrane</keyword>
<organism evidence="6 7">
    <name type="scientific">Limulus polyphemus</name>
    <name type="common">Atlantic horseshoe crab</name>
    <dbReference type="NCBI Taxonomy" id="6850"/>
    <lineage>
        <taxon>Eukaryota</taxon>
        <taxon>Metazoa</taxon>
        <taxon>Ecdysozoa</taxon>
        <taxon>Arthropoda</taxon>
        <taxon>Chelicerata</taxon>
        <taxon>Merostomata</taxon>
        <taxon>Xiphosura</taxon>
        <taxon>Limulidae</taxon>
        <taxon>Limulus</taxon>
    </lineage>
</organism>
<protein>
    <submittedName>
        <fullName evidence="7">Transmembrane protein 216-like</fullName>
    </submittedName>
</protein>
<dbReference type="InterPro" id="IPR019184">
    <property type="entry name" value="Uncharacterised_TM-17"/>
</dbReference>
<feature type="transmembrane region" description="Helical" evidence="5">
    <location>
        <begin position="114"/>
        <end position="138"/>
    </location>
</feature>
<evidence type="ECO:0000256" key="4">
    <source>
        <dbReference type="ARBA" id="ARBA00023136"/>
    </source>
</evidence>
<dbReference type="Proteomes" id="UP000694941">
    <property type="component" value="Unplaced"/>
</dbReference>
<accession>A0ABM1BBM8</accession>
<dbReference type="RefSeq" id="XP_013778746.1">
    <property type="nucleotide sequence ID" value="XM_013923292.2"/>
</dbReference>
<evidence type="ECO:0000256" key="1">
    <source>
        <dbReference type="ARBA" id="ARBA00004141"/>
    </source>
</evidence>
<feature type="transmembrane region" description="Helical" evidence="5">
    <location>
        <begin position="15"/>
        <end position="39"/>
    </location>
</feature>
<keyword evidence="6" id="KW-1185">Reference proteome</keyword>
<dbReference type="Pfam" id="PF09799">
    <property type="entry name" value="Transmemb_17"/>
    <property type="match status" value="1"/>
</dbReference>
<keyword evidence="3 5" id="KW-1133">Transmembrane helix</keyword>
<name>A0ABM1BBM8_LIMPO</name>
<proteinExistence type="predicted"/>
<gene>
    <name evidence="7" type="primary">LOC106463276</name>
</gene>
<dbReference type="PANTHER" id="PTHR13531">
    <property type="entry name" value="GEO07735P1-RELATED-RELATED"/>
    <property type="match status" value="1"/>
</dbReference>
<feature type="transmembrane region" description="Helical" evidence="5">
    <location>
        <begin position="51"/>
        <end position="71"/>
    </location>
</feature>
<evidence type="ECO:0000313" key="7">
    <source>
        <dbReference type="RefSeq" id="XP_013778746.1"/>
    </source>
</evidence>
<evidence type="ECO:0000313" key="6">
    <source>
        <dbReference type="Proteomes" id="UP000694941"/>
    </source>
</evidence>
<dbReference type="PANTHER" id="PTHR13531:SF0">
    <property type="entry name" value="GEO07735P1-RELATED"/>
    <property type="match status" value="1"/>
</dbReference>
<evidence type="ECO:0000256" key="3">
    <source>
        <dbReference type="ARBA" id="ARBA00022989"/>
    </source>
</evidence>